<evidence type="ECO:0000256" key="8">
    <source>
        <dbReference type="ARBA" id="ARBA00022801"/>
    </source>
</evidence>
<dbReference type="eggNOG" id="arCOG00607">
    <property type="taxonomic scope" value="Archaea"/>
</dbReference>
<dbReference type="Proteomes" id="UP000030624">
    <property type="component" value="Chromosome"/>
</dbReference>
<evidence type="ECO:0000259" key="18">
    <source>
        <dbReference type="PROSITE" id="PS51371"/>
    </source>
</evidence>
<evidence type="ECO:0000256" key="2">
    <source>
        <dbReference type="ARBA" id="ARBA00007931"/>
    </source>
</evidence>
<evidence type="ECO:0000256" key="14">
    <source>
        <dbReference type="PIRNR" id="PIRNR006404"/>
    </source>
</evidence>
<feature type="transmembrane region" description="Helical" evidence="14">
    <location>
        <begin position="136"/>
        <end position="156"/>
    </location>
</feature>
<dbReference type="GO" id="GO:0008237">
    <property type="term" value="F:metallopeptidase activity"/>
    <property type="evidence" value="ECO:0007669"/>
    <property type="project" value="UniProtKB-UniRule"/>
</dbReference>
<dbReference type="PIRSF" id="PIRSF006404">
    <property type="entry name" value="UCP006404_Pept_M50_CBS"/>
    <property type="match status" value="1"/>
</dbReference>
<evidence type="ECO:0000256" key="9">
    <source>
        <dbReference type="ARBA" id="ARBA00022833"/>
    </source>
</evidence>
<keyword evidence="5 14" id="KW-0812">Transmembrane</keyword>
<protein>
    <recommendedName>
        <fullName evidence="14">Zinc metalloprotease</fullName>
    </recommendedName>
</protein>
<evidence type="ECO:0000256" key="10">
    <source>
        <dbReference type="ARBA" id="ARBA00022989"/>
    </source>
</evidence>
<evidence type="ECO:0000256" key="6">
    <source>
        <dbReference type="ARBA" id="ARBA00022723"/>
    </source>
</evidence>
<organism evidence="19 20">
    <name type="scientific">Geoglobus acetivorans</name>
    <dbReference type="NCBI Taxonomy" id="565033"/>
    <lineage>
        <taxon>Archaea</taxon>
        <taxon>Methanobacteriati</taxon>
        <taxon>Methanobacteriota</taxon>
        <taxon>Archaeoglobi</taxon>
        <taxon>Archaeoglobales</taxon>
        <taxon>Archaeoglobaceae</taxon>
        <taxon>Geoglobus</taxon>
    </lineage>
</organism>
<dbReference type="Pfam" id="PF02163">
    <property type="entry name" value="Peptidase_M50"/>
    <property type="match status" value="2"/>
</dbReference>
<feature type="binding site" evidence="16">
    <location>
        <position position="157"/>
    </location>
    <ligand>
        <name>Zn(2+)</name>
        <dbReference type="ChEBI" id="CHEBI:29105"/>
        <note>catalytic</note>
    </ligand>
</feature>
<dbReference type="SMART" id="SM00116">
    <property type="entry name" value="CBS"/>
    <property type="match status" value="2"/>
</dbReference>
<feature type="transmembrane region" description="Helical" evidence="14">
    <location>
        <begin position="105"/>
        <end position="124"/>
    </location>
</feature>
<dbReference type="SUPFAM" id="SSF54631">
    <property type="entry name" value="CBS-domain pair"/>
    <property type="match status" value="1"/>
</dbReference>
<evidence type="ECO:0000256" key="11">
    <source>
        <dbReference type="ARBA" id="ARBA00023049"/>
    </source>
</evidence>
<feature type="domain" description="CBS" evidence="18">
    <location>
        <begin position="234"/>
        <end position="289"/>
    </location>
</feature>
<accession>A0A0A7GGC4</accession>
<evidence type="ECO:0000256" key="7">
    <source>
        <dbReference type="ARBA" id="ARBA00022737"/>
    </source>
</evidence>
<dbReference type="AlphaFoldDB" id="A0A0A7GGC4"/>
<dbReference type="InterPro" id="IPR016483">
    <property type="entry name" value="UCP006404_Pept_M50_CBS"/>
</dbReference>
<proteinExistence type="inferred from homology"/>
<dbReference type="Pfam" id="PF00571">
    <property type="entry name" value="CBS"/>
    <property type="match status" value="2"/>
</dbReference>
<evidence type="ECO:0000256" key="13">
    <source>
        <dbReference type="ARBA" id="ARBA00023136"/>
    </source>
</evidence>
<evidence type="ECO:0000256" key="12">
    <source>
        <dbReference type="ARBA" id="ARBA00023122"/>
    </source>
</evidence>
<keyword evidence="4 14" id="KW-0645">Protease</keyword>
<dbReference type="GO" id="GO:0046872">
    <property type="term" value="F:metal ion binding"/>
    <property type="evidence" value="ECO:0007669"/>
    <property type="project" value="UniProtKB-UniRule"/>
</dbReference>
<dbReference type="PROSITE" id="PS51371">
    <property type="entry name" value="CBS"/>
    <property type="match status" value="2"/>
</dbReference>
<evidence type="ECO:0000313" key="20">
    <source>
        <dbReference type="Proteomes" id="UP000030624"/>
    </source>
</evidence>
<dbReference type="InterPro" id="IPR008915">
    <property type="entry name" value="Peptidase_M50"/>
</dbReference>
<keyword evidence="9 14" id="KW-0862">Zinc</keyword>
<dbReference type="Gene3D" id="3.10.580.10">
    <property type="entry name" value="CBS-domain"/>
    <property type="match status" value="2"/>
</dbReference>
<dbReference type="GO" id="GO:0006508">
    <property type="term" value="P:proteolysis"/>
    <property type="evidence" value="ECO:0007669"/>
    <property type="project" value="UniProtKB-KW"/>
</dbReference>
<feature type="active site" evidence="15">
    <location>
        <position position="65"/>
    </location>
</feature>
<dbReference type="GO" id="GO:0005886">
    <property type="term" value="C:plasma membrane"/>
    <property type="evidence" value="ECO:0007669"/>
    <property type="project" value="UniProtKB-SubCell"/>
</dbReference>
<dbReference type="InterPro" id="IPR000644">
    <property type="entry name" value="CBS_dom"/>
</dbReference>
<dbReference type="InterPro" id="IPR046342">
    <property type="entry name" value="CBS_dom_sf"/>
</dbReference>
<comment type="similarity">
    <text evidence="2 14">Belongs to the peptidase M50B family.</text>
</comment>
<reference evidence="19 20" key="1">
    <citation type="journal article" date="2015" name="Appl. Environ. Microbiol.">
        <title>The Geoglobus acetivorans genome: Fe(III) reduction, acetate utilization, autotrophic growth, and degradation of aromatic compounds in a hyperthermophilic archaeon.</title>
        <authorList>
            <person name="Mardanov A.V."/>
            <person name="Slododkina G.B."/>
            <person name="Slobodkin A.I."/>
            <person name="Beletsky A.V."/>
            <person name="Gavrilov S.N."/>
            <person name="Kublanov I.V."/>
            <person name="Bonch-Osmolovskaya E.A."/>
            <person name="Skryabin K.G."/>
            <person name="Ravin N.V."/>
        </authorList>
    </citation>
    <scope>NUCLEOTIDE SEQUENCE [LARGE SCALE GENOMIC DNA]</scope>
    <source>
        <strain evidence="19 20">SBH6</strain>
    </source>
</reference>
<dbReference type="GeneID" id="24797535"/>
<keyword evidence="7" id="KW-0677">Repeat</keyword>
<evidence type="ECO:0000313" key="19">
    <source>
        <dbReference type="EMBL" id="AIY89992.1"/>
    </source>
</evidence>
<evidence type="ECO:0000256" key="5">
    <source>
        <dbReference type="ARBA" id="ARBA00022692"/>
    </source>
</evidence>
<evidence type="ECO:0000256" key="17">
    <source>
        <dbReference type="PROSITE-ProRule" id="PRU00703"/>
    </source>
</evidence>
<evidence type="ECO:0000256" key="15">
    <source>
        <dbReference type="PIRSR" id="PIRSR006404-1"/>
    </source>
</evidence>
<feature type="domain" description="CBS" evidence="18">
    <location>
        <begin position="292"/>
        <end position="349"/>
    </location>
</feature>
<gene>
    <name evidence="19" type="ORF">GACE_0945</name>
</gene>
<dbReference type="PANTHER" id="PTHR39188">
    <property type="entry name" value="MEMBRANE-ASSOCIATED ZINC METALLOPROTEASE M50B"/>
    <property type="match status" value="1"/>
</dbReference>
<keyword evidence="8 14" id="KW-0378">Hydrolase</keyword>
<dbReference type="CDD" id="cd04801">
    <property type="entry name" value="CBS_pair_peptidase_M50"/>
    <property type="match status" value="1"/>
</dbReference>
<dbReference type="PANTHER" id="PTHR39188:SF3">
    <property type="entry name" value="STAGE IV SPORULATION PROTEIN FB"/>
    <property type="match status" value="1"/>
</dbReference>
<keyword evidence="12 17" id="KW-0129">CBS domain</keyword>
<comment type="cofactor">
    <cofactor evidence="14 16">
        <name>Zn(2+)</name>
        <dbReference type="ChEBI" id="CHEBI:29105"/>
    </cofactor>
    <text evidence="14 16">Binds 1 zinc ion per subunit.</text>
</comment>
<dbReference type="STRING" id="565033.GACE_0945"/>
<comment type="subcellular location">
    <subcellularLocation>
        <location evidence="1 14">Cell membrane</location>
        <topology evidence="1 14">Multi-pass membrane protein</topology>
    </subcellularLocation>
</comment>
<feature type="transmembrane region" description="Helical" evidence="14">
    <location>
        <begin position="45"/>
        <end position="63"/>
    </location>
</feature>
<dbReference type="HOGENOM" id="CLU_037123_1_1_2"/>
<evidence type="ECO:0000256" key="3">
    <source>
        <dbReference type="ARBA" id="ARBA00022475"/>
    </source>
</evidence>
<keyword evidence="11 14" id="KW-0482">Metalloprotease</keyword>
<feature type="binding site" evidence="16">
    <location>
        <position position="64"/>
    </location>
    <ligand>
        <name>Zn(2+)</name>
        <dbReference type="ChEBI" id="CHEBI:29105"/>
        <note>catalytic</note>
    </ligand>
</feature>
<keyword evidence="6 14" id="KW-0479">Metal-binding</keyword>
<keyword evidence="13 14" id="KW-0472">Membrane</keyword>
<name>A0A0A7GGC4_GEOAI</name>
<evidence type="ECO:0000256" key="1">
    <source>
        <dbReference type="ARBA" id="ARBA00004651"/>
    </source>
</evidence>
<dbReference type="RefSeq" id="WP_048091579.1">
    <property type="nucleotide sequence ID" value="NZ_CP009552.1"/>
</dbReference>
<feature type="transmembrane region" description="Helical" evidence="14">
    <location>
        <begin position="12"/>
        <end position="33"/>
    </location>
</feature>
<feature type="transmembrane region" description="Helical" evidence="14">
    <location>
        <begin position="75"/>
        <end position="93"/>
    </location>
</feature>
<evidence type="ECO:0000256" key="16">
    <source>
        <dbReference type="PIRSR" id="PIRSR006404-2"/>
    </source>
</evidence>
<dbReference type="EMBL" id="CP009552">
    <property type="protein sequence ID" value="AIY89992.1"/>
    <property type="molecule type" value="Genomic_DNA"/>
</dbReference>
<sequence>MASIRLFRIWGIDVKVHYSLFIVIAFLAYIFYIQEYPYGFRGSEYSVMLAIVAAVSLFLAVFLHELGHAVVSKRFGHNVREIILFIFGGLALIEKPPRGMREAMISLSGPAVSVFIAVVFYFLSGSSLEPLSEFSAVFYRINLIIAIFNLIPAFPLDGGRVLRGLLSEKIGYRKATYFSAEAGKAIAIFMGIAGLVYNLWLTFIAIFIYLGAAEELKYSRMEALLSRFRVRDIMTTELKTVSPDMTVREFIEFAFRNKHLGYPVMESGRLVGIVTLHDVTGRNPEDRISQYMNRKLITLLPDEPAMKAFEVMNSTGVGRIPIVEHGELVGIITKTDLIRLMQIQEVLRLE</sequence>
<keyword evidence="10 14" id="KW-1133">Transmembrane helix</keyword>
<dbReference type="KEGG" id="gac:GACE_0945"/>
<feature type="transmembrane region" description="Helical" evidence="14">
    <location>
        <begin position="186"/>
        <end position="212"/>
    </location>
</feature>
<feature type="binding site" evidence="16">
    <location>
        <position position="68"/>
    </location>
    <ligand>
        <name>Zn(2+)</name>
        <dbReference type="ChEBI" id="CHEBI:29105"/>
        <note>catalytic</note>
    </ligand>
</feature>
<evidence type="ECO:0000256" key="4">
    <source>
        <dbReference type="ARBA" id="ARBA00022670"/>
    </source>
</evidence>
<dbReference type="CDD" id="cd06164">
    <property type="entry name" value="S2P-M50_SpoIVFB_CBS"/>
    <property type="match status" value="1"/>
</dbReference>
<keyword evidence="3 14" id="KW-1003">Cell membrane</keyword>